<dbReference type="NCBIfam" id="TIGR03455">
    <property type="entry name" value="HisG_C-term"/>
    <property type="match status" value="1"/>
</dbReference>
<keyword evidence="20" id="KW-1185">Reference proteome</keyword>
<keyword evidence="6 16" id="KW-0963">Cytoplasm</keyword>
<keyword evidence="7 16" id="KW-0028">Amino-acid biosynthesis</keyword>
<dbReference type="GO" id="GO:0003879">
    <property type="term" value="F:ATP phosphoribosyltransferase activity"/>
    <property type="evidence" value="ECO:0007669"/>
    <property type="project" value="UniProtKB-UniRule"/>
</dbReference>
<evidence type="ECO:0000313" key="20">
    <source>
        <dbReference type="Proteomes" id="UP000027982"/>
    </source>
</evidence>
<evidence type="ECO:0000256" key="14">
    <source>
        <dbReference type="ARBA" id="ARBA00023102"/>
    </source>
</evidence>
<comment type="activity regulation">
    <text evidence="16">Feedback inhibited by histidine.</text>
</comment>
<dbReference type="Gene3D" id="3.40.190.10">
    <property type="entry name" value="Periplasmic binding protein-like II"/>
    <property type="match status" value="2"/>
</dbReference>
<dbReference type="eggNOG" id="COG0040">
    <property type="taxonomic scope" value="Bacteria"/>
</dbReference>
<dbReference type="SUPFAM" id="SSF54913">
    <property type="entry name" value="GlnB-like"/>
    <property type="match status" value="1"/>
</dbReference>
<evidence type="ECO:0000256" key="4">
    <source>
        <dbReference type="ARBA" id="ARBA00007955"/>
    </source>
</evidence>
<dbReference type="PANTHER" id="PTHR21403">
    <property type="entry name" value="ATP PHOSPHORIBOSYLTRANSFERASE ATP-PRTASE"/>
    <property type="match status" value="1"/>
</dbReference>
<sequence length="289" mass="31962">MKLKLGLPKGSLQEATFALFARAGFSIKVSSRSYQPVIDDDTIDPILLRPQEIPIYLADGVIDAGLTGADWIADSGAQVHEICELRYSKLTNNPIRVVLAVHQDSPVQGPKDLEGKRIATEYVRLTERYLSEHKTQAHVEFSWGACEVKVPSLVDAIVVNTETGNSLRAHNLRIVDTLLTSTTRFVASRQAMEDDWKREKVESLEILLTGAMNAAKLVGLKMNLPMAQKEEILGILPSLKNPTLSPLADADWIAAEVILSEREVRDLIPRLKRAGATGLVEYPLNKVIY</sequence>
<evidence type="ECO:0000256" key="12">
    <source>
        <dbReference type="ARBA" id="ARBA00022840"/>
    </source>
</evidence>
<keyword evidence="12 16" id="KW-0067">ATP-binding</keyword>
<dbReference type="HAMAP" id="MF_00079">
    <property type="entry name" value="HisG_Long"/>
    <property type="match status" value="1"/>
</dbReference>
<dbReference type="InterPro" id="IPR015867">
    <property type="entry name" value="N-reg_PII/ATP_PRibTrfase_C"/>
</dbReference>
<comment type="pathway">
    <text evidence="3 16">Amino-acid biosynthesis; L-histidine biosynthesis; L-histidine from 5-phospho-alpha-D-ribose 1-diphosphate: step 1/9.</text>
</comment>
<gene>
    <name evidence="16" type="primary">hisG</name>
    <name evidence="19" type="ORF">OP10G_1874</name>
</gene>
<dbReference type="RefSeq" id="WP_025226169.1">
    <property type="nucleotide sequence ID" value="NZ_CP007139.1"/>
</dbReference>
<evidence type="ECO:0000256" key="16">
    <source>
        <dbReference type="HAMAP-Rule" id="MF_00079"/>
    </source>
</evidence>
<feature type="domain" description="Histidine biosynthesis HisG C-terminal" evidence="18">
    <location>
        <begin position="214"/>
        <end position="286"/>
    </location>
</feature>
<evidence type="ECO:0000256" key="2">
    <source>
        <dbReference type="ARBA" id="ARBA00004496"/>
    </source>
</evidence>
<organism evidence="19 20">
    <name type="scientific">Fimbriimonas ginsengisoli Gsoil 348</name>
    <dbReference type="NCBI Taxonomy" id="661478"/>
    <lineage>
        <taxon>Bacteria</taxon>
        <taxon>Bacillati</taxon>
        <taxon>Armatimonadota</taxon>
        <taxon>Fimbriimonadia</taxon>
        <taxon>Fimbriimonadales</taxon>
        <taxon>Fimbriimonadaceae</taxon>
        <taxon>Fimbriimonas</taxon>
    </lineage>
</organism>
<evidence type="ECO:0000256" key="11">
    <source>
        <dbReference type="ARBA" id="ARBA00022741"/>
    </source>
</evidence>
<evidence type="ECO:0000256" key="8">
    <source>
        <dbReference type="ARBA" id="ARBA00022676"/>
    </source>
</evidence>
<dbReference type="InterPro" id="IPR013115">
    <property type="entry name" value="HisG_C"/>
</dbReference>
<dbReference type="HOGENOM" id="CLU_038115_1_1_0"/>
<evidence type="ECO:0000256" key="3">
    <source>
        <dbReference type="ARBA" id="ARBA00004667"/>
    </source>
</evidence>
<keyword evidence="11 16" id="KW-0547">Nucleotide-binding</keyword>
<dbReference type="GO" id="GO:0005524">
    <property type="term" value="F:ATP binding"/>
    <property type="evidence" value="ECO:0007669"/>
    <property type="project" value="UniProtKB-KW"/>
</dbReference>
<keyword evidence="13 16" id="KW-0460">Magnesium</keyword>
<evidence type="ECO:0000256" key="1">
    <source>
        <dbReference type="ARBA" id="ARBA00000915"/>
    </source>
</evidence>
<evidence type="ECO:0000256" key="5">
    <source>
        <dbReference type="ARBA" id="ARBA00011946"/>
    </source>
</evidence>
<dbReference type="InterPro" id="IPR013820">
    <property type="entry name" value="ATP_PRibTrfase_cat"/>
</dbReference>
<dbReference type="InterPro" id="IPR020621">
    <property type="entry name" value="ATP-PRT_HisG_long"/>
</dbReference>
<dbReference type="OrthoDB" id="9801867at2"/>
<keyword evidence="8 16" id="KW-0328">Glycosyltransferase</keyword>
<evidence type="ECO:0000256" key="6">
    <source>
        <dbReference type="ARBA" id="ARBA00022490"/>
    </source>
</evidence>
<proteinExistence type="inferred from homology"/>
<dbReference type="GO" id="GO:0000287">
    <property type="term" value="F:magnesium ion binding"/>
    <property type="evidence" value="ECO:0007669"/>
    <property type="project" value="UniProtKB-UniRule"/>
</dbReference>
<protein>
    <recommendedName>
        <fullName evidence="5 16">ATP phosphoribosyltransferase</fullName>
        <shortName evidence="16">ATP-PRT</shortName>
        <shortName evidence="16">ATP-PRTase</shortName>
        <ecNumber evidence="5 16">2.4.2.17</ecNumber>
    </recommendedName>
</protein>
<dbReference type="Pfam" id="PF08029">
    <property type="entry name" value="HisG_C"/>
    <property type="match status" value="1"/>
</dbReference>
<dbReference type="InterPro" id="IPR011322">
    <property type="entry name" value="N-reg_PII-like_a/b"/>
</dbReference>
<comment type="similarity">
    <text evidence="4 16">Belongs to the ATP phosphoribosyltransferase family. Long subfamily.</text>
</comment>
<dbReference type="AlphaFoldDB" id="A0A068NPE2"/>
<dbReference type="EMBL" id="CP007139">
    <property type="protein sequence ID" value="AIE85242.1"/>
    <property type="molecule type" value="Genomic_DNA"/>
</dbReference>
<evidence type="ECO:0000256" key="13">
    <source>
        <dbReference type="ARBA" id="ARBA00022842"/>
    </source>
</evidence>
<dbReference type="Gene3D" id="3.30.70.120">
    <property type="match status" value="1"/>
</dbReference>
<evidence type="ECO:0000256" key="7">
    <source>
        <dbReference type="ARBA" id="ARBA00022605"/>
    </source>
</evidence>
<keyword evidence="9 16" id="KW-0808">Transferase</keyword>
<dbReference type="GO" id="GO:0000105">
    <property type="term" value="P:L-histidine biosynthetic process"/>
    <property type="evidence" value="ECO:0007669"/>
    <property type="project" value="UniProtKB-UniRule"/>
</dbReference>
<name>A0A068NPE2_FIMGI</name>
<evidence type="ECO:0000256" key="9">
    <source>
        <dbReference type="ARBA" id="ARBA00022679"/>
    </source>
</evidence>
<comment type="cofactor">
    <cofactor evidence="16">
        <name>Mg(2+)</name>
        <dbReference type="ChEBI" id="CHEBI:18420"/>
    </cofactor>
</comment>
<dbReference type="KEGG" id="fgi:OP10G_1874"/>
<evidence type="ECO:0000256" key="15">
    <source>
        <dbReference type="ARBA" id="ARBA00024861"/>
    </source>
</evidence>
<evidence type="ECO:0000313" key="19">
    <source>
        <dbReference type="EMBL" id="AIE85242.1"/>
    </source>
</evidence>
<comment type="catalytic activity">
    <reaction evidence="1 16">
        <text>1-(5-phospho-beta-D-ribosyl)-ATP + diphosphate = 5-phospho-alpha-D-ribose 1-diphosphate + ATP</text>
        <dbReference type="Rhea" id="RHEA:18473"/>
        <dbReference type="ChEBI" id="CHEBI:30616"/>
        <dbReference type="ChEBI" id="CHEBI:33019"/>
        <dbReference type="ChEBI" id="CHEBI:58017"/>
        <dbReference type="ChEBI" id="CHEBI:73183"/>
        <dbReference type="EC" id="2.4.2.17"/>
    </reaction>
</comment>
<dbReference type="STRING" id="661478.OP10G_1874"/>
<keyword evidence="14 16" id="KW-0368">Histidine biosynthesis</keyword>
<comment type="function">
    <text evidence="15 16">Catalyzes the condensation of ATP and 5-phosphoribose 1-diphosphate to form N'-(5'-phosphoribosyl)-ATP (PR-ATP). Has a crucial role in the pathway because the rate of histidine biosynthesis seems to be controlled primarily by regulation of HisG enzymatic activity.</text>
</comment>
<dbReference type="SUPFAM" id="SSF53850">
    <property type="entry name" value="Periplasmic binding protein-like II"/>
    <property type="match status" value="1"/>
</dbReference>
<dbReference type="GO" id="GO:0005737">
    <property type="term" value="C:cytoplasm"/>
    <property type="evidence" value="ECO:0007669"/>
    <property type="project" value="UniProtKB-SubCell"/>
</dbReference>
<dbReference type="UniPathway" id="UPA00031">
    <property type="reaction ID" value="UER00006"/>
</dbReference>
<evidence type="ECO:0000256" key="10">
    <source>
        <dbReference type="ARBA" id="ARBA00022723"/>
    </source>
</evidence>
<dbReference type="PANTHER" id="PTHR21403:SF10">
    <property type="entry name" value="ATP PHOSPHORIBOSYLTRANSFERASE"/>
    <property type="match status" value="1"/>
</dbReference>
<dbReference type="InterPro" id="IPR001348">
    <property type="entry name" value="ATP_PRibTrfase_HisG"/>
</dbReference>
<dbReference type="Proteomes" id="UP000027982">
    <property type="component" value="Chromosome"/>
</dbReference>
<feature type="domain" description="ATP phosphoribosyltransferase catalytic" evidence="17">
    <location>
        <begin position="49"/>
        <end position="204"/>
    </location>
</feature>
<evidence type="ECO:0000259" key="17">
    <source>
        <dbReference type="Pfam" id="PF01634"/>
    </source>
</evidence>
<dbReference type="NCBIfam" id="TIGR00070">
    <property type="entry name" value="hisG"/>
    <property type="match status" value="1"/>
</dbReference>
<reference evidence="19 20" key="1">
    <citation type="journal article" date="2014" name="PLoS ONE">
        <title>The first complete genome sequence of the class fimbriimonadia in the phylum armatimonadetes.</title>
        <authorList>
            <person name="Hu Z.Y."/>
            <person name="Wang Y.Z."/>
            <person name="Im W.T."/>
            <person name="Wang S.Y."/>
            <person name="Zhao G.P."/>
            <person name="Zheng H.J."/>
            <person name="Quan Z.X."/>
        </authorList>
    </citation>
    <scope>NUCLEOTIDE SEQUENCE [LARGE SCALE GENOMIC DNA]</scope>
    <source>
        <strain evidence="19">Gsoil 348</strain>
    </source>
</reference>
<evidence type="ECO:0000259" key="18">
    <source>
        <dbReference type="Pfam" id="PF08029"/>
    </source>
</evidence>
<accession>A0A068NPE2</accession>
<dbReference type="Pfam" id="PF01634">
    <property type="entry name" value="HisG"/>
    <property type="match status" value="1"/>
</dbReference>
<keyword evidence="10 16" id="KW-0479">Metal-binding</keyword>
<dbReference type="EC" id="2.4.2.17" evidence="5 16"/>
<comment type="subcellular location">
    <subcellularLocation>
        <location evidence="2 16">Cytoplasm</location>
    </subcellularLocation>
</comment>